<evidence type="ECO:0000313" key="2">
    <source>
        <dbReference type="EMBL" id="GFH58566.1"/>
    </source>
</evidence>
<organism evidence="2 3">
    <name type="scientific">Chaetoceros tenuissimus</name>
    <dbReference type="NCBI Taxonomy" id="426638"/>
    <lineage>
        <taxon>Eukaryota</taxon>
        <taxon>Sar</taxon>
        <taxon>Stramenopiles</taxon>
        <taxon>Ochrophyta</taxon>
        <taxon>Bacillariophyta</taxon>
        <taxon>Coscinodiscophyceae</taxon>
        <taxon>Chaetocerotophycidae</taxon>
        <taxon>Chaetocerotales</taxon>
        <taxon>Chaetocerotaceae</taxon>
        <taxon>Chaetoceros</taxon>
    </lineage>
</organism>
<feature type="compositionally biased region" description="Low complexity" evidence="1">
    <location>
        <begin position="84"/>
        <end position="96"/>
    </location>
</feature>
<name>A0AAD3D8D1_9STRA</name>
<feature type="region of interest" description="Disordered" evidence="1">
    <location>
        <begin position="1"/>
        <end position="121"/>
    </location>
</feature>
<comment type="caution">
    <text evidence="2">The sequence shown here is derived from an EMBL/GenBank/DDBJ whole genome shotgun (WGS) entry which is preliminary data.</text>
</comment>
<proteinExistence type="predicted"/>
<keyword evidence="3" id="KW-1185">Reference proteome</keyword>
<sequence>MANTGFDPLRADPFAQISSQPLVASPQSTAHNQWSLQNQQSPQPMESQEDILLQFSASPPPPPPQQQPVTPDAPTSVPMRRRANSSASGTSSLGSRSAGGGPSILDDLTFAPPPELPSNKDYTRSLFHAEEEAIPHTPPDFNLVKHSGTCMARISLRTLLTKKWKQVFWIAYGNDQLIFFRNRFDFEDWVMDPNLSFNQREKLVKLRVNFTNPNISTRKDTENIKGFQCSPMKMKSYKTSGYMHQFKLDKWTDAGPTINGAFGSQNEDEIRELHIIFRAMLKESPMYKTIGSYDGGRSGDDSSAFSAMSFRQGGSVSARSNYSSGASSASGGASRTSHVSQRSNISQRSTHSQYSGSQPGGERKSYWKNNIMANAAGW</sequence>
<feature type="compositionally biased region" description="Polar residues" evidence="1">
    <location>
        <begin position="16"/>
        <end position="46"/>
    </location>
</feature>
<feature type="compositionally biased region" description="Low complexity" evidence="1">
    <location>
        <begin position="318"/>
        <end position="334"/>
    </location>
</feature>
<reference evidence="2 3" key="1">
    <citation type="journal article" date="2021" name="Sci. Rep.">
        <title>The genome of the diatom Chaetoceros tenuissimus carries an ancient integrated fragment of an extant virus.</title>
        <authorList>
            <person name="Hongo Y."/>
            <person name="Kimura K."/>
            <person name="Takaki Y."/>
            <person name="Yoshida Y."/>
            <person name="Baba S."/>
            <person name="Kobayashi G."/>
            <person name="Nagasaki K."/>
            <person name="Hano T."/>
            <person name="Tomaru Y."/>
        </authorList>
    </citation>
    <scope>NUCLEOTIDE SEQUENCE [LARGE SCALE GENOMIC DNA]</scope>
    <source>
        <strain evidence="2 3">NIES-3715</strain>
    </source>
</reference>
<feature type="region of interest" description="Disordered" evidence="1">
    <location>
        <begin position="318"/>
        <end position="366"/>
    </location>
</feature>
<gene>
    <name evidence="2" type="ORF">CTEN210_15042</name>
</gene>
<evidence type="ECO:0000313" key="3">
    <source>
        <dbReference type="Proteomes" id="UP001054902"/>
    </source>
</evidence>
<feature type="compositionally biased region" description="Polar residues" evidence="1">
    <location>
        <begin position="335"/>
        <end position="357"/>
    </location>
</feature>
<dbReference type="Proteomes" id="UP001054902">
    <property type="component" value="Unassembled WGS sequence"/>
</dbReference>
<dbReference type="AlphaFoldDB" id="A0AAD3D8D1"/>
<protein>
    <submittedName>
        <fullName evidence="2">Uncharacterized protein</fullName>
    </submittedName>
</protein>
<dbReference type="EMBL" id="BLLK01000062">
    <property type="protein sequence ID" value="GFH58566.1"/>
    <property type="molecule type" value="Genomic_DNA"/>
</dbReference>
<evidence type="ECO:0000256" key="1">
    <source>
        <dbReference type="SAM" id="MobiDB-lite"/>
    </source>
</evidence>
<accession>A0AAD3D8D1</accession>